<accession>A0A6G1QNX7</accession>
<reference evidence="3" key="2">
    <citation type="submission" date="2019-02" db="EMBL/GenBank/DDBJ databases">
        <title>Opniocepnalus argus Var Kimnra genome.</title>
        <authorList>
            <person name="Zhou C."/>
            <person name="Xiao S."/>
        </authorList>
    </citation>
    <scope>NUCLEOTIDE SEQUENCE [LARGE SCALE GENOMIC DNA]</scope>
</reference>
<evidence type="ECO:0000313" key="3">
    <source>
        <dbReference type="Proteomes" id="UP000503349"/>
    </source>
</evidence>
<sequence>MQSSVFIGLKVKTHKHTPKHICWLNPFYVNKRIQCIQTHTQPEAGQTSSQRYHEAERQEKSNLIG</sequence>
<evidence type="ECO:0000256" key="1">
    <source>
        <dbReference type="SAM" id="MobiDB-lite"/>
    </source>
</evidence>
<gene>
    <name evidence="2" type="ORF">EXN66_Car019944</name>
</gene>
<keyword evidence="3" id="KW-1185">Reference proteome</keyword>
<proteinExistence type="predicted"/>
<feature type="compositionally biased region" description="Basic and acidic residues" evidence="1">
    <location>
        <begin position="51"/>
        <end position="65"/>
    </location>
</feature>
<dbReference type="EMBL" id="CM015731">
    <property type="protein sequence ID" value="KAF3704255.1"/>
    <property type="molecule type" value="Genomic_DNA"/>
</dbReference>
<protein>
    <submittedName>
        <fullName evidence="2">Uncharacterized protein</fullName>
    </submittedName>
</protein>
<dbReference type="Proteomes" id="UP000503349">
    <property type="component" value="Chromosome 20"/>
</dbReference>
<reference evidence="2 3" key="1">
    <citation type="submission" date="2019-02" db="EMBL/GenBank/DDBJ databases">
        <title>Opniocepnalus argus genome.</title>
        <authorList>
            <person name="Zhou C."/>
            <person name="Xiao S."/>
        </authorList>
    </citation>
    <scope>NUCLEOTIDE SEQUENCE [LARGE SCALE GENOMIC DNA]</scope>
    <source>
        <strain evidence="2">OARG1902GOOAL</strain>
        <tissue evidence="2">Muscle</tissue>
    </source>
</reference>
<organism evidence="2 3">
    <name type="scientific">Channa argus</name>
    <name type="common">Northern snakehead</name>
    <name type="synonym">Ophicephalus argus</name>
    <dbReference type="NCBI Taxonomy" id="215402"/>
    <lineage>
        <taxon>Eukaryota</taxon>
        <taxon>Metazoa</taxon>
        <taxon>Chordata</taxon>
        <taxon>Craniata</taxon>
        <taxon>Vertebrata</taxon>
        <taxon>Euteleostomi</taxon>
        <taxon>Actinopterygii</taxon>
        <taxon>Neopterygii</taxon>
        <taxon>Teleostei</taxon>
        <taxon>Neoteleostei</taxon>
        <taxon>Acanthomorphata</taxon>
        <taxon>Anabantaria</taxon>
        <taxon>Anabantiformes</taxon>
        <taxon>Channoidei</taxon>
        <taxon>Channidae</taxon>
        <taxon>Channa</taxon>
    </lineage>
</organism>
<dbReference type="AlphaFoldDB" id="A0A6G1QNX7"/>
<feature type="region of interest" description="Disordered" evidence="1">
    <location>
        <begin position="39"/>
        <end position="65"/>
    </location>
</feature>
<name>A0A6G1QNX7_CHAAH</name>
<evidence type="ECO:0000313" key="2">
    <source>
        <dbReference type="EMBL" id="KAF3704255.1"/>
    </source>
</evidence>
<feature type="compositionally biased region" description="Polar residues" evidence="1">
    <location>
        <begin position="39"/>
        <end position="50"/>
    </location>
</feature>